<dbReference type="EMBL" id="KC152469">
    <property type="protein sequence ID" value="AFY13478.1"/>
    <property type="molecule type" value="mRNA"/>
</dbReference>
<dbReference type="Pfam" id="PF00386">
    <property type="entry name" value="C1q"/>
    <property type="match status" value="1"/>
</dbReference>
<dbReference type="InterPro" id="IPR008983">
    <property type="entry name" value="Tumour_necrosis_fac-like_dom"/>
</dbReference>
<feature type="domain" description="C1q" evidence="5">
    <location>
        <begin position="111"/>
        <end position="244"/>
    </location>
</feature>
<organism evidence="6">
    <name type="scientific">Mytilus californianus</name>
    <name type="common">California mussel</name>
    <dbReference type="NCBI Taxonomy" id="6549"/>
    <lineage>
        <taxon>Eukaryota</taxon>
        <taxon>Metazoa</taxon>
        <taxon>Spiralia</taxon>
        <taxon>Lophotrochozoa</taxon>
        <taxon>Mollusca</taxon>
        <taxon>Bivalvia</taxon>
        <taxon>Autobranchia</taxon>
        <taxon>Pteriomorphia</taxon>
        <taxon>Mytilida</taxon>
        <taxon>Mytiloidea</taxon>
        <taxon>Mytilidae</taxon>
        <taxon>Mytilinae</taxon>
        <taxon>Mytilus</taxon>
    </lineage>
</organism>
<dbReference type="PRINTS" id="PR00007">
    <property type="entry name" value="COMPLEMNTC1Q"/>
</dbReference>
<name>V9LXJ2_MYTCA</name>
<comment type="subcellular location">
    <subcellularLocation>
        <location evidence="1">Secreted</location>
    </subcellularLocation>
</comment>
<sequence length="244" mass="27980">MARYHISFLVLFCVISLFDQGSGNPVEKPPHDEHQDEHHDEHHDAPIVGHHDAFLKAEFDLTSLNADLKKYIHHEIQEEVHEVENHTDHNTHEIDDLHHEIKKLHDEVEYFKSHHVAFSAELTHPIENMVAEEIAHFDKVRVNSGHAYHADTGKFVAPEEGFFYFSVTICTKKDSILEMALHVNDHDEMLIHADAEHLEMGCASNSEIVHLQKGDHVEVVKHGPDGVPPFYVHTMSTFTGFMLH</sequence>
<evidence type="ECO:0000256" key="3">
    <source>
        <dbReference type="SAM" id="MobiDB-lite"/>
    </source>
</evidence>
<feature type="region of interest" description="Disordered" evidence="3">
    <location>
        <begin position="23"/>
        <end position="44"/>
    </location>
</feature>
<evidence type="ECO:0000256" key="2">
    <source>
        <dbReference type="ARBA" id="ARBA00022525"/>
    </source>
</evidence>
<dbReference type="GO" id="GO:0005576">
    <property type="term" value="C:extracellular region"/>
    <property type="evidence" value="ECO:0007669"/>
    <property type="project" value="UniProtKB-SubCell"/>
</dbReference>
<dbReference type="SUPFAM" id="SSF49842">
    <property type="entry name" value="TNF-like"/>
    <property type="match status" value="1"/>
</dbReference>
<feature type="chain" id="PRO_5004778842" evidence="4">
    <location>
        <begin position="24"/>
        <end position="244"/>
    </location>
</feature>
<evidence type="ECO:0000259" key="5">
    <source>
        <dbReference type="PROSITE" id="PS50871"/>
    </source>
</evidence>
<feature type="compositionally biased region" description="Basic and acidic residues" evidence="3">
    <location>
        <begin position="28"/>
        <end position="44"/>
    </location>
</feature>
<dbReference type="Gene3D" id="2.60.120.40">
    <property type="match status" value="1"/>
</dbReference>
<dbReference type="InterPro" id="IPR050392">
    <property type="entry name" value="Collagen/C1q_domain"/>
</dbReference>
<dbReference type="SMR" id="V9LXJ2"/>
<proteinExistence type="evidence at transcript level"/>
<evidence type="ECO:0000256" key="1">
    <source>
        <dbReference type="ARBA" id="ARBA00004613"/>
    </source>
</evidence>
<dbReference type="InterPro" id="IPR001073">
    <property type="entry name" value="C1q_dom"/>
</dbReference>
<protein>
    <submittedName>
        <fullName evidence="6">KEYSTONEin</fullName>
    </submittedName>
</protein>
<evidence type="ECO:0000256" key="4">
    <source>
        <dbReference type="SAM" id="SignalP"/>
    </source>
</evidence>
<dbReference type="PROSITE" id="PS50871">
    <property type="entry name" value="C1Q"/>
    <property type="match status" value="1"/>
</dbReference>
<keyword evidence="4" id="KW-0732">Signal</keyword>
<reference evidence="6" key="1">
    <citation type="submission" date="2012-11" db="EMBL/GenBank/DDBJ databases">
        <title>Keystone species and molecules of keystone significance.</title>
        <authorList>
            <person name="Ferrier G.A."/>
            <person name="Zimmer R.K."/>
            <person name="Zimmer C.A."/>
            <person name="Kim S.J."/>
            <person name="Loo J.A."/>
        </authorList>
    </citation>
    <scope>NUCLEOTIDE SEQUENCE</scope>
</reference>
<dbReference type="PANTHER" id="PTHR15427">
    <property type="entry name" value="EMILIN ELASTIN MICROFIBRIL INTERFACE-LOCATED PROTEIN ELASTIN MICROFIBRIL INTERFACER"/>
    <property type="match status" value="1"/>
</dbReference>
<dbReference type="AlphaFoldDB" id="V9LXJ2"/>
<dbReference type="SMART" id="SM00110">
    <property type="entry name" value="C1Q"/>
    <property type="match status" value="1"/>
</dbReference>
<feature type="signal peptide" evidence="4">
    <location>
        <begin position="1"/>
        <end position="23"/>
    </location>
</feature>
<keyword evidence="2" id="KW-0964">Secreted</keyword>
<evidence type="ECO:0000313" key="6">
    <source>
        <dbReference type="EMBL" id="AFY13478.1"/>
    </source>
</evidence>
<accession>V9LXJ2</accession>
<dbReference type="PANTHER" id="PTHR15427:SF50">
    <property type="entry name" value="COMPLEMENT C1Q TUMOR NECROSIS FACTOR-RELATED PROTEIN 2-LIKE"/>
    <property type="match status" value="1"/>
</dbReference>